<dbReference type="AlphaFoldDB" id="A0A251XDX2"/>
<dbReference type="Pfam" id="PF02781">
    <property type="entry name" value="G6PD_C"/>
    <property type="match status" value="1"/>
</dbReference>
<evidence type="ECO:0000256" key="3">
    <source>
        <dbReference type="ARBA" id="ARBA00023002"/>
    </source>
</evidence>
<dbReference type="InterPro" id="IPR001282">
    <property type="entry name" value="G6P_DH"/>
</dbReference>
<gene>
    <name evidence="6" type="primary">zwf_5</name>
    <name evidence="6" type="ORF">CMMCAS07_17465</name>
</gene>
<evidence type="ECO:0000256" key="2">
    <source>
        <dbReference type="ARBA" id="ARBA00022857"/>
    </source>
</evidence>
<dbReference type="InterPro" id="IPR022675">
    <property type="entry name" value="G6P_DH_C"/>
</dbReference>
<dbReference type="Gene3D" id="3.30.360.10">
    <property type="entry name" value="Dihydrodipicolinate Reductase, domain 2"/>
    <property type="match status" value="1"/>
</dbReference>
<keyword evidence="4" id="KW-0119">Carbohydrate metabolism</keyword>
<dbReference type="GO" id="GO:0050661">
    <property type="term" value="F:NADP binding"/>
    <property type="evidence" value="ECO:0007669"/>
    <property type="project" value="InterPro"/>
</dbReference>
<dbReference type="SUPFAM" id="SSF55347">
    <property type="entry name" value="Glyceraldehyde-3-phosphate dehydrogenase-like, C-terminal domain"/>
    <property type="match status" value="1"/>
</dbReference>
<keyword evidence="7" id="KW-1185">Reference proteome</keyword>
<protein>
    <submittedName>
        <fullName evidence="6">Glucose-6-phosphate 1-dehydrogenase</fullName>
    </submittedName>
</protein>
<dbReference type="PANTHER" id="PTHR23429:SF0">
    <property type="entry name" value="GLUCOSE-6-PHOSPHATE 1-DEHYDROGENASE"/>
    <property type="match status" value="1"/>
</dbReference>
<accession>A0A251XDX2</accession>
<dbReference type="EMBL" id="MDHH01000007">
    <property type="protein sequence ID" value="OUE00556.1"/>
    <property type="molecule type" value="Genomic_DNA"/>
</dbReference>
<evidence type="ECO:0000313" key="7">
    <source>
        <dbReference type="Proteomes" id="UP000195062"/>
    </source>
</evidence>
<reference evidence="6 7" key="1">
    <citation type="submission" date="2016-08" db="EMBL/GenBank/DDBJ databases">
        <title>Genome sequence of Clavibacter michiganensis subsp. michiganensis strain CASJ007.</title>
        <authorList>
            <person name="Thapa S.P."/>
            <person name="Coaker G."/>
        </authorList>
    </citation>
    <scope>NUCLEOTIDE SEQUENCE [LARGE SCALE GENOMIC DNA]</scope>
    <source>
        <strain evidence="6">CASJ007</strain>
    </source>
</reference>
<comment type="caution">
    <text evidence="6">The sequence shown here is derived from an EMBL/GenBank/DDBJ whole genome shotgun (WGS) entry which is preliminary data.</text>
</comment>
<proteinExistence type="predicted"/>
<sequence length="60" mass="6716">MDHFLGRSTVRNLLGLRFANRLLEPVWNAQHIASVEIVYDEQLALEGAPATTTARAPWPT</sequence>
<name>A0A251XDX2_CLAMM</name>
<feature type="domain" description="Glucose-6-phosphate dehydrogenase C-terminal" evidence="5">
    <location>
        <begin position="16"/>
        <end position="47"/>
    </location>
</feature>
<evidence type="ECO:0000259" key="5">
    <source>
        <dbReference type="Pfam" id="PF02781"/>
    </source>
</evidence>
<evidence type="ECO:0000256" key="4">
    <source>
        <dbReference type="ARBA" id="ARBA00023277"/>
    </source>
</evidence>
<organism evidence="6 7">
    <name type="scientific">Clavibacter michiganensis subsp. michiganensis</name>
    <dbReference type="NCBI Taxonomy" id="33013"/>
    <lineage>
        <taxon>Bacteria</taxon>
        <taxon>Bacillati</taxon>
        <taxon>Actinomycetota</taxon>
        <taxon>Actinomycetes</taxon>
        <taxon>Micrococcales</taxon>
        <taxon>Microbacteriaceae</taxon>
        <taxon>Clavibacter</taxon>
    </lineage>
</organism>
<comment type="pathway">
    <text evidence="1">Carbohydrate degradation.</text>
</comment>
<keyword evidence="2" id="KW-0521">NADP</keyword>
<dbReference type="Proteomes" id="UP000195062">
    <property type="component" value="Unassembled WGS sequence"/>
</dbReference>
<evidence type="ECO:0000256" key="1">
    <source>
        <dbReference type="ARBA" id="ARBA00004921"/>
    </source>
</evidence>
<dbReference type="PANTHER" id="PTHR23429">
    <property type="entry name" value="GLUCOSE-6-PHOSPHATE 1-DEHYDROGENASE G6PD"/>
    <property type="match status" value="1"/>
</dbReference>
<keyword evidence="3" id="KW-0560">Oxidoreductase</keyword>
<dbReference type="GO" id="GO:0004345">
    <property type="term" value="F:glucose-6-phosphate dehydrogenase activity"/>
    <property type="evidence" value="ECO:0007669"/>
    <property type="project" value="InterPro"/>
</dbReference>
<dbReference type="GO" id="GO:0006006">
    <property type="term" value="P:glucose metabolic process"/>
    <property type="evidence" value="ECO:0007669"/>
    <property type="project" value="InterPro"/>
</dbReference>
<evidence type="ECO:0000313" key="6">
    <source>
        <dbReference type="EMBL" id="OUE00556.1"/>
    </source>
</evidence>
<dbReference type="GO" id="GO:0009051">
    <property type="term" value="P:pentose-phosphate shunt, oxidative branch"/>
    <property type="evidence" value="ECO:0007669"/>
    <property type="project" value="TreeGrafter"/>
</dbReference>